<evidence type="ECO:0000256" key="3">
    <source>
        <dbReference type="ARBA" id="ARBA00022833"/>
    </source>
</evidence>
<dbReference type="GO" id="GO:0008270">
    <property type="term" value="F:zinc ion binding"/>
    <property type="evidence" value="ECO:0007669"/>
    <property type="project" value="UniProtKB-KW"/>
</dbReference>
<dbReference type="Pfam" id="PF04434">
    <property type="entry name" value="SWIM"/>
    <property type="match status" value="1"/>
</dbReference>
<dbReference type="PROSITE" id="PS50966">
    <property type="entry name" value="ZF_SWIM"/>
    <property type="match status" value="1"/>
</dbReference>
<dbReference type="PANTHER" id="PTHR31973:SF113">
    <property type="entry name" value="PROTEIN FAR1-RELATED SEQUENCE 5-LIKE"/>
    <property type="match status" value="1"/>
</dbReference>
<evidence type="ECO:0000256" key="4">
    <source>
        <dbReference type="PROSITE-ProRule" id="PRU00325"/>
    </source>
</evidence>
<dbReference type="InterPro" id="IPR006564">
    <property type="entry name" value="Znf_PMZ"/>
</dbReference>
<sequence length="363" mass="41931">MSKVLTRFDLEHTCSVDVSLIDHLQVTFTVIKDLFKNKKFLASSKLSTPKDIVHFIRVEHDLSISYQKAWRAREATLDDIRGSPEDSYKMLPRFAYILELNNLRIFTIYIGSVVDYKVDIDGRFLYFFMALYASISGWQHSRPVISIGGTSLKNKYGGTLLSASTPDVNDQIFLLAFYVVDSENDSSWTWFCNQLKKIIGGRNEVVIVSDRHKSICKAIDEVNPVNNMKYQVIDGTSQYMIYLPTKICSCRMWDILEISCAHACAVFTMKHLLIKSYVSPLYLNSTLSSIYRDLINSLGDHRQWQMSDNIIFMVILPPNVKRVVGRLKKIRIPSRMEFKRHVKCGRCEHVSHNRKRCKFSLLN</sequence>
<keyword evidence="2 4" id="KW-0863">Zinc-finger</keyword>
<dbReference type="EnsemblPlants" id="MELO3C031931.2.1">
    <property type="protein sequence ID" value="MELO3C031931.2.1"/>
    <property type="gene ID" value="MELO3C031931.2"/>
</dbReference>
<dbReference type="Gramene" id="MELO3C031931.2.1">
    <property type="protein sequence ID" value="MELO3C031931.2.1"/>
    <property type="gene ID" value="MELO3C031931.2"/>
</dbReference>
<accession>A0A9I9ECL0</accession>
<evidence type="ECO:0000256" key="1">
    <source>
        <dbReference type="ARBA" id="ARBA00022723"/>
    </source>
</evidence>
<evidence type="ECO:0000313" key="6">
    <source>
        <dbReference type="EnsemblPlants" id="MELO3C031931.2.1"/>
    </source>
</evidence>
<evidence type="ECO:0000256" key="2">
    <source>
        <dbReference type="ARBA" id="ARBA00022771"/>
    </source>
</evidence>
<dbReference type="SMART" id="SM00575">
    <property type="entry name" value="ZnF_PMZ"/>
    <property type="match status" value="1"/>
</dbReference>
<reference evidence="6" key="1">
    <citation type="submission" date="2023-03" db="UniProtKB">
        <authorList>
            <consortium name="EnsemblPlants"/>
        </authorList>
    </citation>
    <scope>IDENTIFICATION</scope>
</reference>
<organism evidence="6">
    <name type="scientific">Cucumis melo</name>
    <name type="common">Muskmelon</name>
    <dbReference type="NCBI Taxonomy" id="3656"/>
    <lineage>
        <taxon>Eukaryota</taxon>
        <taxon>Viridiplantae</taxon>
        <taxon>Streptophyta</taxon>
        <taxon>Embryophyta</taxon>
        <taxon>Tracheophyta</taxon>
        <taxon>Spermatophyta</taxon>
        <taxon>Magnoliopsida</taxon>
        <taxon>eudicotyledons</taxon>
        <taxon>Gunneridae</taxon>
        <taxon>Pentapetalae</taxon>
        <taxon>rosids</taxon>
        <taxon>fabids</taxon>
        <taxon>Cucurbitales</taxon>
        <taxon>Cucurbitaceae</taxon>
        <taxon>Benincaseae</taxon>
        <taxon>Cucumis</taxon>
    </lineage>
</organism>
<dbReference type="PANTHER" id="PTHR31973">
    <property type="entry name" value="POLYPROTEIN, PUTATIVE-RELATED"/>
    <property type="match status" value="1"/>
</dbReference>
<keyword evidence="1" id="KW-0479">Metal-binding</keyword>
<dbReference type="AlphaFoldDB" id="A0A9I9ECL0"/>
<evidence type="ECO:0000259" key="5">
    <source>
        <dbReference type="PROSITE" id="PS50966"/>
    </source>
</evidence>
<feature type="domain" description="SWIM-type" evidence="5">
    <location>
        <begin position="239"/>
        <end position="271"/>
    </location>
</feature>
<protein>
    <recommendedName>
        <fullName evidence="5">SWIM-type domain-containing protein</fullName>
    </recommendedName>
</protein>
<dbReference type="InterPro" id="IPR018289">
    <property type="entry name" value="MULE_transposase_dom"/>
</dbReference>
<keyword evidence="3" id="KW-0862">Zinc</keyword>
<proteinExistence type="predicted"/>
<dbReference type="Pfam" id="PF10551">
    <property type="entry name" value="MULE"/>
    <property type="match status" value="1"/>
</dbReference>
<name>A0A9I9ECL0_CUCME</name>
<dbReference type="InterPro" id="IPR007527">
    <property type="entry name" value="Znf_SWIM"/>
</dbReference>